<dbReference type="Pfam" id="PF00732">
    <property type="entry name" value="GMC_oxred_N"/>
    <property type="match status" value="1"/>
</dbReference>
<gene>
    <name evidence="6" type="ORF">PAPOLLO_LOCUS19676</name>
</gene>
<feature type="domain" description="Glucose-methanol-choline oxidoreductase N-terminal" evidence="5">
    <location>
        <begin position="299"/>
        <end position="313"/>
    </location>
</feature>
<dbReference type="InterPro" id="IPR000172">
    <property type="entry name" value="GMC_OxRdtase_N"/>
</dbReference>
<evidence type="ECO:0000256" key="4">
    <source>
        <dbReference type="SAM" id="Phobius"/>
    </source>
</evidence>
<comment type="cofactor">
    <cofactor evidence="1">
        <name>FAD</name>
        <dbReference type="ChEBI" id="CHEBI:57692"/>
    </cofactor>
</comment>
<proteinExistence type="predicted"/>
<dbReference type="EMBL" id="CAJQZP010001218">
    <property type="protein sequence ID" value="CAG5031351.1"/>
    <property type="molecule type" value="Genomic_DNA"/>
</dbReference>
<dbReference type="OrthoDB" id="269227at2759"/>
<evidence type="ECO:0000256" key="3">
    <source>
        <dbReference type="ARBA" id="ARBA00022827"/>
    </source>
</evidence>
<dbReference type="InterPro" id="IPR007867">
    <property type="entry name" value="GMC_OxRtase_C"/>
</dbReference>
<name>A0A8S3XQ02_PARAO</name>
<evidence type="ECO:0000256" key="1">
    <source>
        <dbReference type="ARBA" id="ARBA00001974"/>
    </source>
</evidence>
<keyword evidence="7" id="KW-1185">Reference proteome</keyword>
<evidence type="ECO:0000313" key="6">
    <source>
        <dbReference type="EMBL" id="CAG5031351.1"/>
    </source>
</evidence>
<dbReference type="PANTHER" id="PTHR11552">
    <property type="entry name" value="GLUCOSE-METHANOL-CHOLINE GMC OXIDOREDUCTASE"/>
    <property type="match status" value="1"/>
</dbReference>
<keyword evidence="3" id="KW-0274">FAD</keyword>
<dbReference type="GO" id="GO:0016614">
    <property type="term" value="F:oxidoreductase activity, acting on CH-OH group of donors"/>
    <property type="evidence" value="ECO:0007669"/>
    <property type="project" value="InterPro"/>
</dbReference>
<accession>A0A8S3XQ02</accession>
<evidence type="ECO:0000313" key="7">
    <source>
        <dbReference type="Proteomes" id="UP000691718"/>
    </source>
</evidence>
<feature type="transmembrane region" description="Helical" evidence="4">
    <location>
        <begin position="551"/>
        <end position="568"/>
    </location>
</feature>
<organism evidence="6 7">
    <name type="scientific">Parnassius apollo</name>
    <name type="common">Apollo butterfly</name>
    <name type="synonym">Papilio apollo</name>
    <dbReference type="NCBI Taxonomy" id="110799"/>
    <lineage>
        <taxon>Eukaryota</taxon>
        <taxon>Metazoa</taxon>
        <taxon>Ecdysozoa</taxon>
        <taxon>Arthropoda</taxon>
        <taxon>Hexapoda</taxon>
        <taxon>Insecta</taxon>
        <taxon>Pterygota</taxon>
        <taxon>Neoptera</taxon>
        <taxon>Endopterygota</taxon>
        <taxon>Lepidoptera</taxon>
        <taxon>Glossata</taxon>
        <taxon>Ditrysia</taxon>
        <taxon>Papilionoidea</taxon>
        <taxon>Papilionidae</taxon>
        <taxon>Parnassiinae</taxon>
        <taxon>Parnassini</taxon>
        <taxon>Parnassius</taxon>
        <taxon>Parnassius</taxon>
    </lineage>
</organism>
<dbReference type="InterPro" id="IPR012132">
    <property type="entry name" value="GMC_OxRdtase"/>
</dbReference>
<dbReference type="GO" id="GO:0050660">
    <property type="term" value="F:flavin adenine dinucleotide binding"/>
    <property type="evidence" value="ECO:0007669"/>
    <property type="project" value="InterPro"/>
</dbReference>
<keyword evidence="4" id="KW-0812">Transmembrane</keyword>
<dbReference type="PROSITE" id="PS00624">
    <property type="entry name" value="GMC_OXRED_2"/>
    <property type="match status" value="1"/>
</dbReference>
<evidence type="ECO:0000259" key="5">
    <source>
        <dbReference type="PROSITE" id="PS00624"/>
    </source>
</evidence>
<keyword evidence="4" id="KW-1133">Transmembrane helix</keyword>
<dbReference type="Pfam" id="PF05199">
    <property type="entry name" value="GMC_oxred_C"/>
    <property type="match status" value="1"/>
</dbReference>
<comment type="caution">
    <text evidence="6">The sequence shown here is derived from an EMBL/GenBank/DDBJ whole genome shotgun (WGS) entry which is preliminary data.</text>
</comment>
<evidence type="ECO:0000256" key="2">
    <source>
        <dbReference type="ARBA" id="ARBA00022630"/>
    </source>
</evidence>
<keyword evidence="2" id="KW-0285">Flavoprotein</keyword>
<protein>
    <submittedName>
        <fullName evidence="6">(apollo) hypothetical protein</fullName>
    </submittedName>
</protein>
<dbReference type="PIRSF" id="PIRSF000137">
    <property type="entry name" value="Alcohol_oxidase"/>
    <property type="match status" value="1"/>
</dbReference>
<keyword evidence="4" id="KW-0472">Membrane</keyword>
<dbReference type="PANTHER" id="PTHR11552:SF147">
    <property type="entry name" value="CHOLINE DEHYDROGENASE, MITOCHONDRIAL"/>
    <property type="match status" value="1"/>
</dbReference>
<dbReference type="Proteomes" id="UP000691718">
    <property type="component" value="Unassembled WGS sequence"/>
</dbReference>
<reference evidence="6" key="1">
    <citation type="submission" date="2021-04" db="EMBL/GenBank/DDBJ databases">
        <authorList>
            <person name="Tunstrom K."/>
        </authorList>
    </citation>
    <scope>NUCLEOTIDE SEQUENCE</scope>
</reference>
<sequence>MVPPATVLSIRRIQIALQLIASLKLFSYLFPQQAIVYDYSTYDFIIVGGGAAGSVLANRLTEDKNINVLLIEAGDDPSLEVLLAGMFYLTAQSRLDWNYTSETTQYSQCHKGRVLHHTSGKVLGGSSSVGYMFYGRGSPFDYQMWATVANDSTWNWDGVFPYFLKSERLEDSSISNSPLKDSHGYNGYLGVTREASNDFSKYLNGFNEDGKPEVFDINGNETFGYTNQLYTIAGGARQTTAFAYLTPVRGRSNLHVMKNAIATKILFDNNNNAIGVEAITHNNETLILKASREVIVSAGAFNTPQLLMLSGIGPEEHLRVLNINVRSNLPVGYNLQDHPLVLLAIRTERSSIPPPRNDPHNFPLPTFTGYVALNKVQINPDYQSINFAVPNDSPTLNTICSLSIGFYNDICQTLKNGVKDRKSIISLINLLHPKSRGRVMLRSASPREPPLIYSGLFSDESDLEDLVSYVKDFTGVINTTHFKDMNAELVDLTGSRCFGFKLWSREYWRCYIGCMVSTMHDYSGTCAMGVVVDSRLRVRGVRRLRVVDASVMPSLIGGNILAAVIMIAEKAADMIKKDLSMNIVPSRPFVSA</sequence>
<dbReference type="AlphaFoldDB" id="A0A8S3XQ02"/>